<feature type="region of interest" description="Disordered" evidence="1">
    <location>
        <begin position="183"/>
        <end position="228"/>
    </location>
</feature>
<name>A0A509BQD8_9ENTR</name>
<reference evidence="4" key="1">
    <citation type="submission" date="2019-06" db="EMBL/GenBank/DDBJ databases">
        <authorList>
            <consortium name="Pathogen Informatics"/>
        </authorList>
    </citation>
    <scope>NUCLEOTIDE SEQUENCE</scope>
    <source>
        <strain evidence="4">NCTC6947</strain>
    </source>
</reference>
<dbReference type="InterPro" id="IPR016868">
    <property type="entry name" value="Phage_B3_Orf5"/>
</dbReference>
<feature type="compositionally biased region" description="Polar residues" evidence="1">
    <location>
        <begin position="211"/>
        <end position="220"/>
    </location>
</feature>
<feature type="domain" description="DUF2786" evidence="2">
    <location>
        <begin position="8"/>
        <end position="46"/>
    </location>
</feature>
<gene>
    <name evidence="4" type="ORF">NCTC6947_01272</name>
</gene>
<dbReference type="InterPro" id="IPR055592">
    <property type="entry name" value="DUF7168"/>
</dbReference>
<evidence type="ECO:0000259" key="3">
    <source>
        <dbReference type="Pfam" id="PF23771"/>
    </source>
</evidence>
<feature type="compositionally biased region" description="Basic and acidic residues" evidence="1">
    <location>
        <begin position="192"/>
        <end position="208"/>
    </location>
</feature>
<evidence type="ECO:0000313" key="4">
    <source>
        <dbReference type="EMBL" id="VUC75517.1"/>
    </source>
</evidence>
<feature type="domain" description="DUF7168" evidence="3">
    <location>
        <begin position="65"/>
        <end position="188"/>
    </location>
</feature>
<dbReference type="Pfam" id="PF23771">
    <property type="entry name" value="DUF7168"/>
    <property type="match status" value="1"/>
</dbReference>
<dbReference type="EMBL" id="CABFNZ010000003">
    <property type="protein sequence ID" value="VUC75517.1"/>
    <property type="molecule type" value="Genomic_DNA"/>
</dbReference>
<evidence type="ECO:0000259" key="2">
    <source>
        <dbReference type="Pfam" id="PF10979"/>
    </source>
</evidence>
<organism evidence="4">
    <name type="scientific">Salmonella sp. NCTC 6947</name>
    <dbReference type="NCBI Taxonomy" id="2583581"/>
    <lineage>
        <taxon>Bacteria</taxon>
        <taxon>Pseudomonadati</taxon>
        <taxon>Pseudomonadota</taxon>
        <taxon>Gammaproteobacteria</taxon>
        <taxon>Enterobacterales</taxon>
        <taxon>Enterobacteriaceae</taxon>
        <taxon>Salmonella</taxon>
    </lineage>
</organism>
<dbReference type="PIRSF" id="PIRSF028111">
    <property type="entry name" value="UCP028111"/>
    <property type="match status" value="1"/>
</dbReference>
<dbReference type="Pfam" id="PF10979">
    <property type="entry name" value="DUF2786"/>
    <property type="match status" value="1"/>
</dbReference>
<proteinExistence type="predicted"/>
<dbReference type="AlphaFoldDB" id="A0A509BQD8"/>
<accession>A0A509BQD8</accession>
<dbReference type="InterPro" id="IPR024498">
    <property type="entry name" value="DUF2786"/>
</dbReference>
<protein>
    <submittedName>
        <fullName evidence="4">Phage associated protein</fullName>
    </submittedName>
</protein>
<evidence type="ECO:0000256" key="1">
    <source>
        <dbReference type="SAM" id="MobiDB-lite"/>
    </source>
</evidence>
<sequence length="228" mass="25656">MTDNDKDKAIRRLKKLMALTSSSNANEASAALARAQKLMEAHGVTQDDIEILDINESICDYWPVGASNPPHYMAYLLQVIKDAFGVDYVLLGGCGVSFYGLYNRPELAAYTFEVLGRQLIKARRDFIKTQNKRIKTSTKTARGDKFAEGWIIAVLNKIVKLARTAREVELAERWLEKKYTRTVTRNTRQSGKTRDNDNARNSGYREGKQASLHQPVNGQEQAKLGVSE</sequence>